<accession>A0A0F9J6F6</accession>
<sequence>MTDKQYKKQMEAIAIKQEIFIASVKAHQQLAHVEWLGIMGLMETWDLISD</sequence>
<dbReference type="AlphaFoldDB" id="A0A0F9J6F6"/>
<gene>
    <name evidence="1" type="ORF">LCGC14_1494150</name>
</gene>
<reference evidence="1" key="1">
    <citation type="journal article" date="2015" name="Nature">
        <title>Complex archaea that bridge the gap between prokaryotes and eukaryotes.</title>
        <authorList>
            <person name="Spang A."/>
            <person name="Saw J.H."/>
            <person name="Jorgensen S.L."/>
            <person name="Zaremba-Niedzwiedzka K."/>
            <person name="Martijn J."/>
            <person name="Lind A.E."/>
            <person name="van Eijk R."/>
            <person name="Schleper C."/>
            <person name="Guy L."/>
            <person name="Ettema T.J."/>
        </authorList>
    </citation>
    <scope>NUCLEOTIDE SEQUENCE</scope>
</reference>
<name>A0A0F9J6F6_9ZZZZ</name>
<dbReference type="EMBL" id="LAZR01010772">
    <property type="protein sequence ID" value="KKM65143.1"/>
    <property type="molecule type" value="Genomic_DNA"/>
</dbReference>
<evidence type="ECO:0000313" key="1">
    <source>
        <dbReference type="EMBL" id="KKM65143.1"/>
    </source>
</evidence>
<proteinExistence type="predicted"/>
<protein>
    <submittedName>
        <fullName evidence="1">Uncharacterized protein</fullName>
    </submittedName>
</protein>
<comment type="caution">
    <text evidence="1">The sequence shown here is derived from an EMBL/GenBank/DDBJ whole genome shotgun (WGS) entry which is preliminary data.</text>
</comment>
<organism evidence="1">
    <name type="scientific">marine sediment metagenome</name>
    <dbReference type="NCBI Taxonomy" id="412755"/>
    <lineage>
        <taxon>unclassified sequences</taxon>
        <taxon>metagenomes</taxon>
        <taxon>ecological metagenomes</taxon>
    </lineage>
</organism>